<dbReference type="Gene3D" id="1.25.10.10">
    <property type="entry name" value="Leucine-rich Repeat Variant"/>
    <property type="match status" value="2"/>
</dbReference>
<dbReference type="AlphaFoldDB" id="T1FNX7"/>
<comment type="similarity">
    <text evidence="1">Belongs to the TBCD family.</text>
</comment>
<reference evidence="6 8" key="2">
    <citation type="journal article" date="2013" name="Nature">
        <title>Insights into bilaterian evolution from three spiralian genomes.</title>
        <authorList>
            <person name="Simakov O."/>
            <person name="Marletaz F."/>
            <person name="Cho S.J."/>
            <person name="Edsinger-Gonzales E."/>
            <person name="Havlak P."/>
            <person name="Hellsten U."/>
            <person name="Kuo D.H."/>
            <person name="Larsson T."/>
            <person name="Lv J."/>
            <person name="Arendt D."/>
            <person name="Savage R."/>
            <person name="Osoegawa K."/>
            <person name="de Jong P."/>
            <person name="Grimwood J."/>
            <person name="Chapman J.A."/>
            <person name="Shapiro H."/>
            <person name="Aerts A."/>
            <person name="Otillar R.P."/>
            <person name="Terry A.Y."/>
            <person name="Boore J.L."/>
            <person name="Grigoriev I.V."/>
            <person name="Lindberg D.R."/>
            <person name="Seaver E.C."/>
            <person name="Weisblat D.A."/>
            <person name="Putnam N.H."/>
            <person name="Rokhsar D.S."/>
        </authorList>
    </citation>
    <scope>NUCLEOTIDE SEQUENCE</scope>
</reference>
<dbReference type="GO" id="GO:0007023">
    <property type="term" value="P:post-chaperonin tubulin folding pathway"/>
    <property type="evidence" value="ECO:0007669"/>
    <property type="project" value="InterPro"/>
</dbReference>
<reference evidence="7" key="3">
    <citation type="submission" date="2015-06" db="UniProtKB">
        <authorList>
            <consortium name="EnsemblMetazoa"/>
        </authorList>
    </citation>
    <scope>IDENTIFICATION</scope>
</reference>
<protein>
    <recommendedName>
        <fullName evidence="2">Tubulin-specific chaperone D</fullName>
    </recommendedName>
</protein>
<dbReference type="InterPro" id="IPR058033">
    <property type="entry name" value="ARM_TBCD_2nd"/>
</dbReference>
<dbReference type="RefSeq" id="XP_009012143.1">
    <property type="nucleotide sequence ID" value="XM_009013895.1"/>
</dbReference>
<dbReference type="Pfam" id="PF25767">
    <property type="entry name" value="ARM_TBCD_2nd"/>
    <property type="match status" value="1"/>
</dbReference>
<dbReference type="InterPro" id="IPR011989">
    <property type="entry name" value="ARM-like"/>
</dbReference>
<dbReference type="KEGG" id="hro:HELRODRAFT_186292"/>
<keyword evidence="3" id="KW-0143">Chaperone</keyword>
<dbReference type="GO" id="GO:0006457">
    <property type="term" value="P:protein folding"/>
    <property type="evidence" value="ECO:0000318"/>
    <property type="project" value="GO_Central"/>
</dbReference>
<gene>
    <name evidence="7" type="primary">20210524</name>
    <name evidence="6" type="ORF">HELRODRAFT_186292</name>
</gene>
<dbReference type="OMA" id="EPHEAWH"/>
<dbReference type="InParanoid" id="T1FNX7"/>
<evidence type="ECO:0000313" key="8">
    <source>
        <dbReference type="Proteomes" id="UP000015101"/>
    </source>
</evidence>
<dbReference type="GO" id="GO:0000226">
    <property type="term" value="P:microtubule cytoskeleton organization"/>
    <property type="evidence" value="ECO:0000318"/>
    <property type="project" value="GO_Central"/>
</dbReference>
<dbReference type="GO" id="GO:0016328">
    <property type="term" value="C:lateral plasma membrane"/>
    <property type="evidence" value="ECO:0000318"/>
    <property type="project" value="GO_Central"/>
</dbReference>
<evidence type="ECO:0000313" key="6">
    <source>
        <dbReference type="EMBL" id="ESO09741.1"/>
    </source>
</evidence>
<dbReference type="EMBL" id="KB095918">
    <property type="protein sequence ID" value="ESO09741.1"/>
    <property type="molecule type" value="Genomic_DNA"/>
</dbReference>
<dbReference type="EnsemblMetazoa" id="HelroT186292">
    <property type="protein sequence ID" value="HelroP186292"/>
    <property type="gene ID" value="HelroG186292"/>
</dbReference>
<dbReference type="eggNOG" id="KOG1943">
    <property type="taxonomic scope" value="Eukaryota"/>
</dbReference>
<dbReference type="GO" id="GO:0005096">
    <property type="term" value="F:GTPase activator activity"/>
    <property type="evidence" value="ECO:0000318"/>
    <property type="project" value="GO_Central"/>
</dbReference>
<dbReference type="STRING" id="6412.T1FNX7"/>
<keyword evidence="8" id="KW-1185">Reference proteome</keyword>
<sequence>MDEDMKKECFLEEFKEAREINLIVDGIRTTAKKPIKSELVLQRFNFVISQYQEQPHLLDRHLKQLFDKLLVAIKENTADKTLVHFACKFLYILIKTRGYKAALCMFPHEVTDLQHILTILHNEDLLDFEGFECRYVCFLWLSIVCLIPFHLSRFDDASNANKTTLNVIFDLVLNYLDSNNRCQDASAFVLARFLSRPDVRHDKLPLFISWAIQQFRERSGVSTVQKMMGLLIACASLFKVGPRDQLILYGGVLMNEMMELKVNIDANTKVRKLALKVVQRIGLVHLKPRLADWRYKRGCRNLVDNLKMMPTAAATAAAATTAGDDNEVLLSSSHTNSIYCNDDKDDDAGCVPDIVETVIETLLLGLKDKDTSCRWSAAKGIGRITSRLPLSLADEVLSSVMELFTSTSNEDAWHGGCLCLGELGHRGALLPQKLDDVVDVVVRSLNYDERHGLCSVGCNVRDAASFICWSFARAFEPAILSPYMKKVITSLLITCLFDREVKVRRAASAAMQELIGRQGSVVNGIELVTSCDYFAVGSRSNCYLHLSKLISSYEEYRQPIVDHLIKNKLSHWDINVRELAAEALGQLTEMSFNYFVDSGGLSGILLECCTPADLPNSRHGAVLSSAHIIHSISIYATNTLNRTINEVLSPEVIESIEHVISKANSLNYFRGYHGDMMKKACCFFMKQVSSSKFSASCSDMIDSWMSLLNECMHNEDPSVQEWAIDASTFIIDQYFKSDLHKLGDLMLMYMEELQHVQPHVRCAFCRAVGHLPLFALQMKTADNNEQHLFQQLLRHCIHPSLILRSFQSLMNIRENVVDGAFQIAAYKTTVEERKDAIHSVARLCQNEEFISSCLVSDVLLATIYQILFISVNDYTVDDRGDVGAWVRESCMQALYDITATVLKTDLHRLTPRIYLKIFQSFVQQSCEKIDRTRSLAGNLFYKLLYHIPAVPQIPEMDRLKDVFKYKEKSMINWSSPKQTFPLFAQLLSSRHYSYHVTLGFVVSVGGLTESLVKCSAENLIKQLKLMPVDDLKSFCDVFIRLFEDHHKSDRVIVPIFKTIDKLITSDCFANLDECCKNEFMMQLVKLTISEITKCKDVKKILPSIDILCGLMDLCPESRSTCLSRLMILLCHGYPILRKTSASRMYETFMSSESICSAEVFDEVTNILINTNWDMDVSELRPIRNELCDLLGIPHPLLLKTN</sequence>
<feature type="domain" description="Tubulin-folding cofactor D C-terminal" evidence="4">
    <location>
        <begin position="916"/>
        <end position="1099"/>
    </location>
</feature>
<dbReference type="EMBL" id="AMQM01009056">
    <property type="status" value="NOT_ANNOTATED_CDS"/>
    <property type="molecule type" value="Genomic_DNA"/>
</dbReference>
<evidence type="ECO:0000256" key="3">
    <source>
        <dbReference type="ARBA" id="ARBA00023186"/>
    </source>
</evidence>
<dbReference type="OrthoDB" id="10253476at2759"/>
<dbReference type="Pfam" id="PF23579">
    <property type="entry name" value="ARM_TBCD"/>
    <property type="match status" value="1"/>
</dbReference>
<dbReference type="Pfam" id="PF12612">
    <property type="entry name" value="TFCD_C"/>
    <property type="match status" value="1"/>
</dbReference>
<dbReference type="PANTHER" id="PTHR12658:SF0">
    <property type="entry name" value="TUBULIN-SPECIFIC CHAPERONE D"/>
    <property type="match status" value="1"/>
</dbReference>
<accession>T1FNX7</accession>
<proteinExistence type="inferred from homology"/>
<evidence type="ECO:0000256" key="2">
    <source>
        <dbReference type="ARBA" id="ARBA00015003"/>
    </source>
</evidence>
<dbReference type="GO" id="GO:0048487">
    <property type="term" value="F:beta-tubulin binding"/>
    <property type="evidence" value="ECO:0000318"/>
    <property type="project" value="GO_Central"/>
</dbReference>
<feature type="domain" description="Tubulin-folding cofactor D ARM repeats" evidence="5">
    <location>
        <begin position="270"/>
        <end position="525"/>
    </location>
</feature>
<evidence type="ECO:0000259" key="5">
    <source>
        <dbReference type="Pfam" id="PF25767"/>
    </source>
</evidence>
<dbReference type="FunCoup" id="T1FNX7">
    <property type="interactions" value="1459"/>
</dbReference>
<dbReference type="InterPro" id="IPR016024">
    <property type="entry name" value="ARM-type_fold"/>
</dbReference>
<name>T1FNX7_HELRO</name>
<dbReference type="CTD" id="20210524"/>
<dbReference type="InterPro" id="IPR022577">
    <property type="entry name" value="TBCD_C"/>
</dbReference>
<organism evidence="7 8">
    <name type="scientific">Helobdella robusta</name>
    <name type="common">Californian leech</name>
    <dbReference type="NCBI Taxonomy" id="6412"/>
    <lineage>
        <taxon>Eukaryota</taxon>
        <taxon>Metazoa</taxon>
        <taxon>Spiralia</taxon>
        <taxon>Lophotrochozoa</taxon>
        <taxon>Annelida</taxon>
        <taxon>Clitellata</taxon>
        <taxon>Hirudinea</taxon>
        <taxon>Rhynchobdellida</taxon>
        <taxon>Glossiphoniidae</taxon>
        <taxon>Helobdella</taxon>
    </lineage>
</organism>
<reference evidence="8" key="1">
    <citation type="submission" date="2012-12" db="EMBL/GenBank/DDBJ databases">
        <authorList>
            <person name="Hellsten U."/>
            <person name="Grimwood J."/>
            <person name="Chapman J.A."/>
            <person name="Shapiro H."/>
            <person name="Aerts A."/>
            <person name="Otillar R.P."/>
            <person name="Terry A.Y."/>
            <person name="Boore J.L."/>
            <person name="Simakov O."/>
            <person name="Marletaz F."/>
            <person name="Cho S.-J."/>
            <person name="Edsinger-Gonzales E."/>
            <person name="Havlak P."/>
            <person name="Kuo D.-H."/>
            <person name="Larsson T."/>
            <person name="Lv J."/>
            <person name="Arendt D."/>
            <person name="Savage R."/>
            <person name="Osoegawa K."/>
            <person name="de Jong P."/>
            <person name="Lindberg D.R."/>
            <person name="Seaver E.C."/>
            <person name="Weisblat D.A."/>
            <person name="Putnam N.H."/>
            <person name="Grigoriev I.V."/>
            <person name="Rokhsar D.S."/>
        </authorList>
    </citation>
    <scope>NUCLEOTIDE SEQUENCE</scope>
</reference>
<dbReference type="GO" id="GO:0070830">
    <property type="term" value="P:bicellular tight junction assembly"/>
    <property type="evidence" value="ECO:0000318"/>
    <property type="project" value="GO_Central"/>
</dbReference>
<dbReference type="GO" id="GO:0034333">
    <property type="term" value="P:adherens junction assembly"/>
    <property type="evidence" value="ECO:0000318"/>
    <property type="project" value="GO_Central"/>
</dbReference>
<evidence type="ECO:0000313" key="7">
    <source>
        <dbReference type="EnsemblMetazoa" id="HelroP186292"/>
    </source>
</evidence>
<dbReference type="GO" id="GO:0007021">
    <property type="term" value="P:tubulin complex assembly"/>
    <property type="evidence" value="ECO:0007669"/>
    <property type="project" value="InterPro"/>
</dbReference>
<evidence type="ECO:0000256" key="1">
    <source>
        <dbReference type="ARBA" id="ARBA00006853"/>
    </source>
</evidence>
<dbReference type="InterPro" id="IPR033162">
    <property type="entry name" value="TBCD"/>
</dbReference>
<dbReference type="Proteomes" id="UP000015101">
    <property type="component" value="Unassembled WGS sequence"/>
</dbReference>
<dbReference type="SUPFAM" id="SSF48371">
    <property type="entry name" value="ARM repeat"/>
    <property type="match status" value="2"/>
</dbReference>
<evidence type="ECO:0000259" key="4">
    <source>
        <dbReference type="Pfam" id="PF12612"/>
    </source>
</evidence>
<dbReference type="GeneID" id="20210524"/>
<dbReference type="PANTHER" id="PTHR12658">
    <property type="entry name" value="BETA-TUBULIN COFACTOR D"/>
    <property type="match status" value="1"/>
</dbReference>
<dbReference type="HOGENOM" id="CLU_003043_0_0_1"/>